<evidence type="ECO:0008006" key="4">
    <source>
        <dbReference type="Google" id="ProtNLM"/>
    </source>
</evidence>
<dbReference type="SUPFAM" id="SSF52540">
    <property type="entry name" value="P-loop containing nucleoside triphosphate hydrolases"/>
    <property type="match status" value="1"/>
</dbReference>
<comment type="caution">
    <text evidence="2">The sequence shown here is derived from an EMBL/GenBank/DDBJ whole genome shotgun (WGS) entry which is preliminary data.</text>
</comment>
<organism evidence="2 3">
    <name type="scientific">Dawidia soli</name>
    <dbReference type="NCBI Taxonomy" id="2782352"/>
    <lineage>
        <taxon>Bacteria</taxon>
        <taxon>Pseudomonadati</taxon>
        <taxon>Bacteroidota</taxon>
        <taxon>Cytophagia</taxon>
        <taxon>Cytophagales</taxon>
        <taxon>Chryseotaleaceae</taxon>
        <taxon>Dawidia</taxon>
    </lineage>
</organism>
<feature type="compositionally biased region" description="Basic residues" evidence="1">
    <location>
        <begin position="95"/>
        <end position="112"/>
    </location>
</feature>
<dbReference type="EMBL" id="JAHESC010000032">
    <property type="protein sequence ID" value="MBT1688902.1"/>
    <property type="molecule type" value="Genomic_DNA"/>
</dbReference>
<evidence type="ECO:0000313" key="2">
    <source>
        <dbReference type="EMBL" id="MBT1688902.1"/>
    </source>
</evidence>
<dbReference type="InterPro" id="IPR027417">
    <property type="entry name" value="P-loop_NTPase"/>
</dbReference>
<dbReference type="AlphaFoldDB" id="A0AAP2DGF3"/>
<proteinExistence type="predicted"/>
<accession>A0AAP2DGF3</accession>
<dbReference type="Proteomes" id="UP001319180">
    <property type="component" value="Unassembled WGS sequence"/>
</dbReference>
<sequence length="532" mass="60887">MSKRPNSGYIALLNEQGYARFASEYDVQSLPQTFRKSHDFVVKTTNNFSDWSLYHKSEPIRRTIDLYLAKLAEHLKEKAPPKTENLPVKSDRARRAVKKHRPDKQNKTKRSHSQRDTKRVEQIRDEVKFIRRFVALHNKRKLPSAILSLVKSLQRAIAQRIIRKTSPFREEIQMIQDKLVDAYNEAKGDTLDIKISDKDLPRLVSIAGGEQVYPSIQIIKRYIGMQGKELPDNVLGSFLKQIENAIKSQKVANEDPYYDNVKAIQNSVKKLRGGNKLKIAKVALNGLEGIVNSCGCIKSSARKNDQHEKAIDDYNSGVSRYLPGKRAKVYDKGLNGVISAREMAEREFDVLNFTHPWLSLFGKPEKNFSMMFHGEPHAGKSILLLKFAEYLANHFGNVLYVSSEEHDSKTLSKKLDVLMPVKPERLGFWGNIDEPDLSLFDFVIIDSVNDLGLKISDFKRMIKEYPGTGFILVLQHTKAGDYRGGKDWEHLVQIGAEVTKGVVTVYRNRYGVFGSFNFWQYFRTTPAQFQET</sequence>
<name>A0AAP2DGF3_9BACT</name>
<evidence type="ECO:0000256" key="1">
    <source>
        <dbReference type="SAM" id="MobiDB-lite"/>
    </source>
</evidence>
<feature type="region of interest" description="Disordered" evidence="1">
    <location>
        <begin position="78"/>
        <end position="120"/>
    </location>
</feature>
<gene>
    <name evidence="2" type="ORF">KK078_20200</name>
</gene>
<protein>
    <recommendedName>
        <fullName evidence="4">AAA+ ATPase domain-containing protein</fullName>
    </recommendedName>
</protein>
<dbReference type="RefSeq" id="WP_254092128.1">
    <property type="nucleotide sequence ID" value="NZ_JAHESC010000032.1"/>
</dbReference>
<reference evidence="2 3" key="1">
    <citation type="submission" date="2021-05" db="EMBL/GenBank/DDBJ databases">
        <title>A Polyphasic approach of four new species of the genus Ohtaekwangia: Ohtaekwangia histidinii sp. nov., Ohtaekwangia cretensis sp. nov., Ohtaekwangia indiensis sp. nov., Ohtaekwangia reichenbachii sp. nov. from diverse environment.</title>
        <authorList>
            <person name="Octaviana S."/>
        </authorList>
    </citation>
    <scope>NUCLEOTIDE SEQUENCE [LARGE SCALE GENOMIC DNA]</scope>
    <source>
        <strain evidence="2 3">PWU37</strain>
    </source>
</reference>
<keyword evidence="3" id="KW-1185">Reference proteome</keyword>
<evidence type="ECO:0000313" key="3">
    <source>
        <dbReference type="Proteomes" id="UP001319180"/>
    </source>
</evidence>